<keyword evidence="14" id="KW-0325">Glycoprotein</keyword>
<keyword evidence="9" id="KW-0067">ATP-binding</keyword>
<comment type="cofactor">
    <cofactor evidence="2">
        <name>Mg(2+)</name>
        <dbReference type="ChEBI" id="CHEBI:18420"/>
    </cofactor>
</comment>
<dbReference type="STRING" id="7574.A0A1S3HBS3"/>
<name>A0A1S3HBS3_LINAN</name>
<evidence type="ECO:0000256" key="12">
    <source>
        <dbReference type="ARBA" id="ARBA00022998"/>
    </source>
</evidence>
<dbReference type="PROSITE" id="PS00452">
    <property type="entry name" value="GUANYLATE_CYCLASE_1"/>
    <property type="match status" value="2"/>
</dbReference>
<feature type="region of interest" description="Disordered" evidence="17">
    <location>
        <begin position="192"/>
        <end position="222"/>
    </location>
</feature>
<feature type="transmembrane region" description="Helical" evidence="18">
    <location>
        <begin position="339"/>
        <end position="359"/>
    </location>
</feature>
<dbReference type="InterPro" id="IPR032628">
    <property type="entry name" value="AC_N"/>
</dbReference>
<evidence type="ECO:0000256" key="4">
    <source>
        <dbReference type="ARBA" id="ARBA00012201"/>
    </source>
</evidence>
<evidence type="ECO:0000256" key="7">
    <source>
        <dbReference type="ARBA" id="ARBA00022737"/>
    </source>
</evidence>
<dbReference type="RefSeq" id="XP_013383463.1">
    <property type="nucleotide sequence ID" value="XM_013528009.2"/>
</dbReference>
<dbReference type="GO" id="GO:0006171">
    <property type="term" value="P:cAMP biosynthetic process"/>
    <property type="evidence" value="ECO:0007669"/>
    <property type="project" value="UniProtKB-KW"/>
</dbReference>
<dbReference type="GO" id="GO:0004016">
    <property type="term" value="F:adenylate cyclase activity"/>
    <property type="evidence" value="ECO:0007669"/>
    <property type="project" value="UniProtKB-EC"/>
</dbReference>
<evidence type="ECO:0000256" key="17">
    <source>
        <dbReference type="SAM" id="MobiDB-lite"/>
    </source>
</evidence>
<reference evidence="21" key="2">
    <citation type="submission" date="2025-08" db="UniProtKB">
        <authorList>
            <consortium name="RefSeq"/>
        </authorList>
    </citation>
    <scope>IDENTIFICATION</scope>
</reference>
<dbReference type="SUPFAM" id="SSF55073">
    <property type="entry name" value="Nucleotide cyclase"/>
    <property type="match status" value="2"/>
</dbReference>
<dbReference type="GO" id="GO:0005524">
    <property type="term" value="F:ATP binding"/>
    <property type="evidence" value="ECO:0007669"/>
    <property type="project" value="UniProtKB-KW"/>
</dbReference>
<feature type="transmembrane region" description="Helical" evidence="18">
    <location>
        <begin position="977"/>
        <end position="996"/>
    </location>
</feature>
<feature type="transmembrane region" description="Helical" evidence="18">
    <location>
        <begin position="391"/>
        <end position="414"/>
    </location>
</feature>
<feature type="domain" description="Guanylate cyclase" evidence="19">
    <location>
        <begin position="1064"/>
        <end position="1205"/>
    </location>
</feature>
<dbReference type="SMART" id="SM00044">
    <property type="entry name" value="CYCc"/>
    <property type="match status" value="2"/>
</dbReference>
<evidence type="ECO:0000256" key="10">
    <source>
        <dbReference type="ARBA" id="ARBA00022842"/>
    </source>
</evidence>
<feature type="transmembrane region" description="Helical" evidence="18">
    <location>
        <begin position="426"/>
        <end position="446"/>
    </location>
</feature>
<feature type="region of interest" description="Disordered" evidence="17">
    <location>
        <begin position="1305"/>
        <end position="1357"/>
    </location>
</feature>
<dbReference type="GO" id="GO:0046872">
    <property type="term" value="F:metal ion binding"/>
    <property type="evidence" value="ECO:0007669"/>
    <property type="project" value="UniProtKB-KW"/>
</dbReference>
<comment type="similarity">
    <text evidence="16">Belongs to the adenylyl cyclase class-4/guanylyl cyclase family.</text>
</comment>
<feature type="transmembrane region" description="Helical" evidence="18">
    <location>
        <begin position="309"/>
        <end position="327"/>
    </location>
</feature>
<evidence type="ECO:0000313" key="20">
    <source>
        <dbReference type="Proteomes" id="UP000085678"/>
    </source>
</evidence>
<evidence type="ECO:0000256" key="9">
    <source>
        <dbReference type="ARBA" id="ARBA00022840"/>
    </source>
</evidence>
<comment type="catalytic activity">
    <reaction evidence="1">
        <text>ATP = 3',5'-cyclic AMP + diphosphate</text>
        <dbReference type="Rhea" id="RHEA:15389"/>
        <dbReference type="ChEBI" id="CHEBI:30616"/>
        <dbReference type="ChEBI" id="CHEBI:33019"/>
        <dbReference type="ChEBI" id="CHEBI:58165"/>
        <dbReference type="EC" id="4.6.1.1"/>
    </reaction>
</comment>
<keyword evidence="7" id="KW-0677">Repeat</keyword>
<evidence type="ECO:0000256" key="2">
    <source>
        <dbReference type="ARBA" id="ARBA00001946"/>
    </source>
</evidence>
<evidence type="ECO:0000256" key="15">
    <source>
        <dbReference type="ARBA" id="ARBA00023239"/>
    </source>
</evidence>
<dbReference type="PANTHER" id="PTHR45627:SF1">
    <property type="entry name" value="ADENYLATE CYCLASE TYPE 8"/>
    <property type="match status" value="1"/>
</dbReference>
<evidence type="ECO:0000256" key="3">
    <source>
        <dbReference type="ARBA" id="ARBA00004141"/>
    </source>
</evidence>
<evidence type="ECO:0000313" key="21">
    <source>
        <dbReference type="RefSeq" id="XP_013383463.1"/>
    </source>
</evidence>
<dbReference type="InterPro" id="IPR001054">
    <property type="entry name" value="A/G_cyclase"/>
</dbReference>
<feature type="compositionally biased region" description="Polar residues" evidence="17">
    <location>
        <begin position="192"/>
        <end position="201"/>
    </location>
</feature>
<dbReference type="GO" id="GO:0005886">
    <property type="term" value="C:plasma membrane"/>
    <property type="evidence" value="ECO:0007669"/>
    <property type="project" value="InterPro"/>
</dbReference>
<proteinExistence type="inferred from homology"/>
<dbReference type="Pfam" id="PF00211">
    <property type="entry name" value="Guanylate_cyc"/>
    <property type="match status" value="2"/>
</dbReference>
<dbReference type="CDD" id="cd07302">
    <property type="entry name" value="CHD"/>
    <property type="match status" value="2"/>
</dbReference>
<dbReference type="InterPro" id="IPR029787">
    <property type="entry name" value="Nucleotide_cyclase"/>
</dbReference>
<keyword evidence="5 18" id="KW-0812">Transmembrane</keyword>
<protein>
    <recommendedName>
        <fullName evidence="4">adenylate cyclase</fullName>
        <ecNumber evidence="4">4.6.1.1</ecNumber>
    </recommendedName>
</protein>
<accession>A0A1S3HBS3</accession>
<dbReference type="FunFam" id="3.30.70.1230:FF:000114">
    <property type="entry name" value="Adenylate cyclase 8 (brain)"/>
    <property type="match status" value="1"/>
</dbReference>
<comment type="subcellular location">
    <subcellularLocation>
        <location evidence="3">Membrane</location>
        <topology evidence="3">Multi-pass membrane protein</topology>
    </subcellularLocation>
</comment>
<evidence type="ECO:0000256" key="1">
    <source>
        <dbReference type="ARBA" id="ARBA00001593"/>
    </source>
</evidence>
<evidence type="ECO:0000256" key="11">
    <source>
        <dbReference type="ARBA" id="ARBA00022989"/>
    </source>
</evidence>
<dbReference type="GO" id="GO:0035556">
    <property type="term" value="P:intracellular signal transduction"/>
    <property type="evidence" value="ECO:0007669"/>
    <property type="project" value="InterPro"/>
</dbReference>
<evidence type="ECO:0000256" key="8">
    <source>
        <dbReference type="ARBA" id="ARBA00022741"/>
    </source>
</evidence>
<feature type="transmembrane region" description="Helical" evidence="18">
    <location>
        <begin position="951"/>
        <end position="971"/>
    </location>
</feature>
<feature type="domain" description="Guanylate cyclase" evidence="19">
    <location>
        <begin position="522"/>
        <end position="649"/>
    </location>
</feature>
<dbReference type="KEGG" id="lak:106153878"/>
<feature type="transmembrane region" description="Helical" evidence="18">
    <location>
        <begin position="895"/>
        <end position="914"/>
    </location>
</feature>
<evidence type="ECO:0000256" key="6">
    <source>
        <dbReference type="ARBA" id="ARBA00022723"/>
    </source>
</evidence>
<keyword evidence="15 16" id="KW-0456">Lyase</keyword>
<gene>
    <name evidence="21" type="primary">LOC106153878</name>
</gene>
<dbReference type="Pfam" id="PF06327">
    <property type="entry name" value="Adcy_cons_dom"/>
    <property type="match status" value="1"/>
</dbReference>
<keyword evidence="6" id="KW-0479">Metal-binding</keyword>
<feature type="transmembrane region" description="Helical" evidence="18">
    <location>
        <begin position="276"/>
        <end position="297"/>
    </location>
</feature>
<dbReference type="Proteomes" id="UP000085678">
    <property type="component" value="Unplaced"/>
</dbReference>
<feature type="transmembrane region" description="Helical" evidence="18">
    <location>
        <begin position="926"/>
        <end position="946"/>
    </location>
</feature>
<dbReference type="FunFam" id="3.30.70.1230:FF:000001">
    <property type="entry name" value="Adenylate cyclase"/>
    <property type="match status" value="1"/>
</dbReference>
<evidence type="ECO:0000259" key="19">
    <source>
        <dbReference type="PROSITE" id="PS50125"/>
    </source>
</evidence>
<feature type="transmembrane region" description="Helical" evidence="18">
    <location>
        <begin position="850"/>
        <end position="874"/>
    </location>
</feature>
<keyword evidence="10" id="KW-0460">Magnesium</keyword>
<dbReference type="OrthoDB" id="10261550at2759"/>
<dbReference type="GeneID" id="106153878"/>
<evidence type="ECO:0000256" key="18">
    <source>
        <dbReference type="SAM" id="Phobius"/>
    </source>
</evidence>
<evidence type="ECO:0000256" key="5">
    <source>
        <dbReference type="ARBA" id="ARBA00022692"/>
    </source>
</evidence>
<keyword evidence="12" id="KW-0115">cAMP biosynthesis</keyword>
<dbReference type="Pfam" id="PF16214">
    <property type="entry name" value="AC_N"/>
    <property type="match status" value="1"/>
</dbReference>
<evidence type="ECO:0000256" key="14">
    <source>
        <dbReference type="ARBA" id="ARBA00023180"/>
    </source>
</evidence>
<keyword evidence="11 18" id="KW-1133">Transmembrane helix</keyword>
<sequence>MDKSRPVSVAAYHLLPGMAGTYDISTAATVSGNKDRASRDVTPVTLTASHGSLEDSIVSAGDVEMENVATTSTTHARGIAGRGLPSVDENDDSLITSCVKSGEDITGHTQHGEQHCKLEQVRKQSTVSELNTPSTAFRPKALLWRKAFQKIQEEHANNLDQGSRWARSISETLRRRSVAEVARMNTASLDGQSVSSFSQKTPGPAGGVGLSKVSPEPNMTGSTLESLADTEYASEEYLNSGRRFRGLLLPTCNVTFKYRVMEKLFQRYFRRQKLHALVEINIVEIFLNLLLLILYVSFNLRSMDVAKPATYTTIVLCLMLLTGSLFYKKIRKYGLKMFCIITWIILSAQPLISMAFTFISKGDQPMTILTYDAWYSLVVIYATYTRLHLNLGWSVSLAVLSSLGFLAEAGMLLIWGHTAGSLPKEIASMILLHLCVHIAGVSTNFLTDRAQRKAFLEIRKCVECRYRLEKENENQERLLLSVLPRFVALEMITDLAKEEENGERRLPSQFHKIYIHRYQDVSILFADIKGFTQFSSTVSAQELVKTLNEMFARFDKLAKENGCLRIKILGDCYLCVSGLPEARPDHAHCCVEMGLAMIRTIKTVREAYKVDLDMRIGIHTGAVLCGVLGLRKWQFDVYSNDVTMANMMEAGGIPGRVHVSAATLKFLGDDYKVEPGEGAHRSDYLRDHNVETFLISNEYLEQQHDVNRNGFLPSHRASCRIDANGHLRYSSEDSVWASDVTAVAGQNYTVAGALQSLLPQGISKVVRRRSTGAEVNLHIIRAIEAKTDHTLRKTHMKAFTLKFRDSVAENQYHGLKDDTFKTNTVVCSAIFVLLIIYHIALFFGENPYPIILAFSLGIVMYVVIFVILFAEEYMCCQATVAKVSKWATNNRHCRSAMVLFLVLLNFLVSLMCFYSECQMLRGSKCILPETCFYSWMPVLVSCAIFLRFRNLYKVLLLTAMTTVYVIILVVYERHLTSHSIYDALVILLAFALILLLHTRQLEWNTRLHFLWKLQAKEEICDMEELQEHNRHLLRNILPDHVAFYFLASDRKDEDLYAQSYDKVGVMFASIPNFSEFYNEVSSNNEGIECLRLLNEIIADFDELLNEERFQCIEKIKTVGSTYMAASGLAPDYKPMHGDVWEHLCALADMAITMKEVLTEINIHSFNAFHLRIGINHGPVVAGVIGAKKPQYDIWGNTVNVASRMDSTGELGRIQVTEETYKILCRRGFQFEFRGTVPVKGKGDLRTYYLIGRGGKVRRDRTLSMRRMSGQHTLAALVCGLVQARRRSQRQSKRLGDRVSTASFRSVHSLGEGKSQSLLPSPTAPMRARSYNLPPISAADTPTEETSEDMGTPEKSHV</sequence>
<keyword evidence="13 18" id="KW-0472">Membrane</keyword>
<feature type="transmembrane region" description="Helical" evidence="18">
    <location>
        <begin position="825"/>
        <end position="844"/>
    </location>
</feature>
<feature type="transmembrane region" description="Helical" evidence="18">
    <location>
        <begin position="365"/>
        <end position="384"/>
    </location>
</feature>
<dbReference type="GO" id="GO:0007189">
    <property type="term" value="P:adenylate cyclase-activating G protein-coupled receptor signaling pathway"/>
    <property type="evidence" value="ECO:0007669"/>
    <property type="project" value="TreeGrafter"/>
</dbReference>
<dbReference type="InterPro" id="IPR018297">
    <property type="entry name" value="A/G_cyclase_CS"/>
</dbReference>
<dbReference type="PROSITE" id="PS50125">
    <property type="entry name" value="GUANYLATE_CYCLASE_2"/>
    <property type="match status" value="2"/>
</dbReference>
<organism evidence="20 21">
    <name type="scientific">Lingula anatina</name>
    <name type="common">Brachiopod</name>
    <name type="synonym">Lingula unguis</name>
    <dbReference type="NCBI Taxonomy" id="7574"/>
    <lineage>
        <taxon>Eukaryota</taxon>
        <taxon>Metazoa</taxon>
        <taxon>Spiralia</taxon>
        <taxon>Lophotrochozoa</taxon>
        <taxon>Brachiopoda</taxon>
        <taxon>Linguliformea</taxon>
        <taxon>Lingulata</taxon>
        <taxon>Lingulida</taxon>
        <taxon>Linguloidea</taxon>
        <taxon>Lingulidae</taxon>
        <taxon>Lingula</taxon>
    </lineage>
</organism>
<dbReference type="InterPro" id="IPR009398">
    <property type="entry name" value="Adcy_conserved_dom"/>
</dbReference>
<evidence type="ECO:0000256" key="16">
    <source>
        <dbReference type="RuleBase" id="RU000405"/>
    </source>
</evidence>
<dbReference type="PANTHER" id="PTHR45627">
    <property type="entry name" value="ADENYLATE CYCLASE TYPE 1"/>
    <property type="match status" value="1"/>
</dbReference>
<dbReference type="EC" id="4.6.1.1" evidence="4"/>
<evidence type="ECO:0000256" key="13">
    <source>
        <dbReference type="ARBA" id="ARBA00023136"/>
    </source>
</evidence>
<reference evidence="21" key="1">
    <citation type="journal article" date="2015" name="Nat. Commun.">
        <title>The Lingula genome provides insights into brachiopod evolution and the origin of phosphate biomineralization.</title>
        <authorList>
            <person name="Luo Y.J."/>
            <person name="Takeuchi T."/>
            <person name="Koyanagi R."/>
            <person name="Yamada L."/>
            <person name="Kanda M."/>
            <person name="Khalturina M."/>
            <person name="Fujie M."/>
            <person name="Yamasaki S.I."/>
            <person name="Endo K."/>
            <person name="Satoh N."/>
        </authorList>
    </citation>
    <scope>NUCLEOTIDE SEQUENCE</scope>
</reference>
<keyword evidence="20" id="KW-1185">Reference proteome</keyword>
<keyword evidence="8" id="KW-0547">Nucleotide-binding</keyword>
<dbReference type="InParanoid" id="A0A1S3HBS3"/>
<dbReference type="Gene3D" id="3.30.70.1230">
    <property type="entry name" value="Nucleotide cyclase"/>
    <property type="match status" value="2"/>
</dbReference>